<comment type="similarity">
    <text evidence="2">Belongs to the peptidase S8 family.</text>
</comment>
<feature type="compositionally biased region" description="Pro residues" evidence="5">
    <location>
        <begin position="1855"/>
        <end position="1865"/>
    </location>
</feature>
<dbReference type="Gene3D" id="2.60.40.4270">
    <property type="entry name" value="Listeria-Bacteroides repeat domain"/>
    <property type="match status" value="2"/>
</dbReference>
<dbReference type="Pfam" id="PF07554">
    <property type="entry name" value="FIVAR"/>
    <property type="match status" value="4"/>
</dbReference>
<name>A0A9E7DL15_9FIRM</name>
<dbReference type="InterPro" id="IPR010435">
    <property type="entry name" value="C5a/SBT2-like_Fn3"/>
</dbReference>
<evidence type="ECO:0000256" key="1">
    <source>
        <dbReference type="ARBA" id="ARBA00004196"/>
    </source>
</evidence>
<dbReference type="InterPro" id="IPR042229">
    <property type="entry name" value="Listeria/Bacterioides_rpt_sf"/>
</dbReference>
<evidence type="ECO:0000313" key="8">
    <source>
        <dbReference type="Proteomes" id="UP000831151"/>
    </source>
</evidence>
<keyword evidence="8" id="KW-1185">Reference proteome</keyword>
<proteinExistence type="inferred from homology"/>
<dbReference type="Proteomes" id="UP000831151">
    <property type="component" value="Chromosome"/>
</dbReference>
<evidence type="ECO:0000256" key="2">
    <source>
        <dbReference type="ARBA" id="ARBA00011073"/>
    </source>
</evidence>
<feature type="domain" description="SLH" evidence="6">
    <location>
        <begin position="2048"/>
        <end position="2109"/>
    </location>
</feature>
<dbReference type="NCBIfam" id="TIGR02543">
    <property type="entry name" value="List_Bact_rpt"/>
    <property type="match status" value="1"/>
</dbReference>
<evidence type="ECO:0000259" key="6">
    <source>
        <dbReference type="PROSITE" id="PS51272"/>
    </source>
</evidence>
<feature type="domain" description="SLH" evidence="6">
    <location>
        <begin position="1983"/>
        <end position="2046"/>
    </location>
</feature>
<sequence>MNLTKASKLDFTAVDRDTKIASKFVGNVDDKITLNLTIHNYSSAPKTLIPSVQATIEARDGKKLLLRPDELFSRTYDDKVVEVPAQTSVDYEITFPIEHLEKVEPFTNGAFVEGFLHLRDQNGMEISFPFVSFKGSYDKIPSIEKPLYDFDFESEKPMYWNLKTRNHDWFKYSTHIETNYGTYKDEKGKVNNNVVIAGLKNFEEIDKNKNTANEPKPEFGPIIISPNADNYQDVLSINMVMTRTANVKASIIDKEGKSQDYPIGLKYSNISTDPDNDKNREQYVGYTAPGAVPLKDYKDGDYTLRLTAAAVKAPKESYPETYRDIKFTIDTVAPQFENSFYDEKTRTLTFNLKEEGSGIDEFKIEDADGKAMDFAKDNNKVTVVIPEGKELSDINITAMDFGHNTNIVTAEMLVYKDMFGSLEVEVKQAGREALNLEYKVYTEDGKELKNHEHLKFGKYKLVVTNYSNKFELKGESEIPFEISEGNKNHKITLEFTEIPTGRVTIKVASKDNLEWADFDLFAKNVKNNKVIKFIQDEGIYDKYFDADLPYGDYMFYAEFKNGKEGYTVTFSDEMPYTVDSSTNFTTVTANIKRADFYKVNVTTEGAQGVKYLARDGKNGSIVGLDELAEGTWMIFPEKMPEGMYIEKPYEYVTLTQEKPEANVTFTYNEIGNKKFKFTIKDNYDKAVYYLCDFYKWIGREGKVLDYTPGMELTPGTYYVEAEADKERFGETTITIDDQNYVQDSRTFKSVTNPVEVEFNWTKYSDSDKTSEGVIYVNDDALAEDQKKGSYEYVLTGTKGEPIKKTFIKTSPSSWMTDLPYDYYKVEVKGLPEGYTVDTKEFVVNSDEFQVDFIIKPEKKEEPAEKVKVNFEFYYNNEKISPVKFNLDEDYVTEYTDGEVELAVGEHALEVFEPAEYIQKEEFSTINVTKDTKNLRIELEEYKEPPAPTGEGTLKFEVWESDGTTQKQSNMFISAWAGAIRLQNNELKDKVPYGTYKVELSDYMIDKTKYDLEKSEIVKTVTIDDANPNAVVKFVLMLKGATPGPDPKPEEPTKGKASWDINYTGSKVNPKFFEKVKLYRIKDGKDKEVKLNYYQESQHAEIELEFGKYAYVLEDLPSYQKVEVKNKRIEFTLDKYHPTFKAEFIIEDRKEKQIIEVKIPKDANETLDDYTIRVFDMKGNEVEGVTKTAKGFEFPAISGVDYELRLEGTKYAYYPNIINAYPSPTFSKYINIVAPLVLKVNSLAGDTPVEAKYAVYAKTNYGETYVTDLKKVPYIGNGNQLYQVKFLSCEQGYKLVGADTQEFTVTQYDKFELTFKFERDTSIAIVNKDELRKLVDEYDKIKATDAYKGAAKALVDAYDSAITEAKAELAKAVTTQEAINALVDKVTKARDAIIGSMENLKKKELKKLIDDEATVKAQDTYKFDTAEDKKAYDDAITKGKNVYNDKNATEEAINKAIADIKAALKKLDGFNEANKDELKKLLDEYKNVYNSDKYWKSTAKEREAYQTAIVDGTNIFNKKKATQEEVNAAVKAIEDAIGKLSGEIVPTVKTEKVTLEDAYVNDKYVRGAGTIGAFVYYEILGRDKALANTESKPRVGMRIGESGKFSIDVGQIIEGEEIIVYQKEEKKLMSEGVKLNVLALDKTGLEELVKKAKGLEDTVKFKHADAKDQKHLSDELAKAEKVLASPDANREEIQKVETELKLAIAAIENVEIKYFTVTFKYANGAADDEVKVISGDKVLRPEDPKKDGYIFKGWFADEELTQEFDFEKPIEANTNIYAKWEEILEYEITFDPNNGEATWTERVREGEKVNKPANPIKANHTFIAWQFNGEDYNFNTSVMANMMLIAKWEENSVEPTPLPTPTPEPYEPYRPEPKPYRPIKPTPEPKPEEKKEETKPVETKPLETKPAEEKKNYGIITEYPTSPVETVVLKDVPKGPEGEAIRNLVSYGIIKGTGKGKFEGKKTINRAMVTRVFMLISKDKYTEDAINFTDVKDTSWYADSVKWAATKNIIAGYTDGTFKAEKKVSRQEFCVMLMNLLKVNGIELNTVVPVNEADFKNTASWAKYAMIAMKRAGLVNVDASGKFGPESEFTREELAKTIDLLIKLIKLKEK</sequence>
<organism evidence="7 8">
    <name type="scientific">Fenollaria massiliensis</name>
    <dbReference type="NCBI Taxonomy" id="938288"/>
    <lineage>
        <taxon>Bacteria</taxon>
        <taxon>Bacillati</taxon>
        <taxon>Bacillota</taxon>
        <taxon>Clostridia</taxon>
        <taxon>Eubacteriales</taxon>
        <taxon>Fenollaria</taxon>
    </lineage>
</organism>
<dbReference type="SUPFAM" id="SSF46997">
    <property type="entry name" value="Bacterial immunoglobulin/albumin-binding domains"/>
    <property type="match status" value="2"/>
</dbReference>
<dbReference type="InterPro" id="IPR001119">
    <property type="entry name" value="SLH_dom"/>
</dbReference>
<dbReference type="Pfam" id="PF06280">
    <property type="entry name" value="fn3_5"/>
    <property type="match status" value="1"/>
</dbReference>
<protein>
    <submittedName>
        <fullName evidence="7">S-layer homology domain-containing protein</fullName>
    </submittedName>
</protein>
<keyword evidence="4" id="KW-0677">Repeat</keyword>
<feature type="compositionally biased region" description="Basic and acidic residues" evidence="5">
    <location>
        <begin position="1882"/>
        <end position="1906"/>
    </location>
</feature>
<evidence type="ECO:0000313" key="7">
    <source>
        <dbReference type="EMBL" id="UQK59851.1"/>
    </source>
</evidence>
<dbReference type="Gene3D" id="1.20.120.1850">
    <property type="entry name" value="Ebh helix bundles repeating unit (S and A modules)"/>
    <property type="match status" value="3"/>
</dbReference>
<reference evidence="7" key="1">
    <citation type="submission" date="2022-04" db="EMBL/GenBank/DDBJ databases">
        <title>Complete genome sequences of Ezakiella coagulans and Fenollaria massiliensis.</title>
        <authorList>
            <person name="France M.T."/>
            <person name="Clifford J."/>
            <person name="Narina S."/>
            <person name="Rutt L."/>
            <person name="Ravel J."/>
        </authorList>
    </citation>
    <scope>NUCLEOTIDE SEQUENCE</scope>
    <source>
        <strain evidence="7">C0061C2</strain>
    </source>
</reference>
<dbReference type="Gene3D" id="2.60.40.1710">
    <property type="entry name" value="Subtilisin-like superfamily"/>
    <property type="match status" value="1"/>
</dbReference>
<dbReference type="GO" id="GO:0016020">
    <property type="term" value="C:membrane"/>
    <property type="evidence" value="ECO:0007669"/>
    <property type="project" value="InterPro"/>
</dbReference>
<evidence type="ECO:0000256" key="5">
    <source>
        <dbReference type="SAM" id="MobiDB-lite"/>
    </source>
</evidence>
<comment type="subcellular location">
    <subcellularLocation>
        <location evidence="1">Cell envelope</location>
    </subcellularLocation>
</comment>
<dbReference type="GO" id="GO:0004252">
    <property type="term" value="F:serine-type endopeptidase activity"/>
    <property type="evidence" value="ECO:0007669"/>
    <property type="project" value="InterPro"/>
</dbReference>
<dbReference type="EMBL" id="CP096649">
    <property type="protein sequence ID" value="UQK59851.1"/>
    <property type="molecule type" value="Genomic_DNA"/>
</dbReference>
<evidence type="ECO:0000256" key="4">
    <source>
        <dbReference type="ARBA" id="ARBA00022737"/>
    </source>
</evidence>
<dbReference type="GO" id="GO:0030313">
    <property type="term" value="C:cell envelope"/>
    <property type="evidence" value="ECO:0007669"/>
    <property type="project" value="UniProtKB-SubCell"/>
</dbReference>
<keyword evidence="3" id="KW-0732">Signal</keyword>
<dbReference type="PROSITE" id="PS51272">
    <property type="entry name" value="SLH"/>
    <property type="match status" value="2"/>
</dbReference>
<dbReference type="Pfam" id="PF00395">
    <property type="entry name" value="SLH"/>
    <property type="match status" value="3"/>
</dbReference>
<accession>A0A9E7DL15</accession>
<feature type="region of interest" description="Disordered" evidence="5">
    <location>
        <begin position="1852"/>
        <end position="1906"/>
    </location>
</feature>
<dbReference type="InterPro" id="IPR009063">
    <property type="entry name" value="Ig/albumin-bd_sf"/>
</dbReference>
<dbReference type="Pfam" id="PF09479">
    <property type="entry name" value="Flg_new"/>
    <property type="match status" value="2"/>
</dbReference>
<evidence type="ECO:0000256" key="3">
    <source>
        <dbReference type="ARBA" id="ARBA00022729"/>
    </source>
</evidence>
<dbReference type="KEGG" id="fms:M1R53_00100"/>
<gene>
    <name evidence="7" type="ORF">M1R53_00100</name>
</gene>
<dbReference type="InterPro" id="IPR013378">
    <property type="entry name" value="InlB-like_B-rpt"/>
</dbReference>